<dbReference type="Proteomes" id="UP001256827">
    <property type="component" value="Chromosome"/>
</dbReference>
<dbReference type="InterPro" id="IPR051554">
    <property type="entry name" value="Acetyltransferase_Eis"/>
</dbReference>
<name>A0ABY9T2H8_BREBE</name>
<dbReference type="CDD" id="cd04301">
    <property type="entry name" value="NAT_SF"/>
    <property type="match status" value="1"/>
</dbReference>
<reference evidence="2 3" key="1">
    <citation type="submission" date="2023-09" db="EMBL/GenBank/DDBJ databases">
        <title>Complete Genome and Methylome dissection of Bacillus brevis NEB573 original source of BbsI restriction endonuclease.</title>
        <authorList>
            <person name="Fomenkov A."/>
            <person name="Roberts R.D."/>
        </authorList>
    </citation>
    <scope>NUCLEOTIDE SEQUENCE [LARGE SCALE GENOMIC DNA]</scope>
    <source>
        <strain evidence="2 3">NEB573</strain>
    </source>
</reference>
<dbReference type="InterPro" id="IPR016181">
    <property type="entry name" value="Acyl_CoA_acyltransferase"/>
</dbReference>
<accession>A0ABY9T2H8</accession>
<proteinExistence type="predicted"/>
<gene>
    <name evidence="2" type="ORF">RGB73_25735</name>
</gene>
<dbReference type="RefSeq" id="WP_310765908.1">
    <property type="nucleotide sequence ID" value="NZ_CP134050.1"/>
</dbReference>
<feature type="domain" description="N-acetyltransferase" evidence="1">
    <location>
        <begin position="8"/>
        <end position="164"/>
    </location>
</feature>
<dbReference type="InterPro" id="IPR000182">
    <property type="entry name" value="GNAT_dom"/>
</dbReference>
<keyword evidence="2" id="KW-0808">Transferase</keyword>
<dbReference type="PROSITE" id="PS51186">
    <property type="entry name" value="GNAT"/>
    <property type="match status" value="1"/>
</dbReference>
<organism evidence="2 3">
    <name type="scientific">Brevibacillus brevis</name>
    <name type="common">Bacillus brevis</name>
    <dbReference type="NCBI Taxonomy" id="1393"/>
    <lineage>
        <taxon>Bacteria</taxon>
        <taxon>Bacillati</taxon>
        <taxon>Bacillota</taxon>
        <taxon>Bacilli</taxon>
        <taxon>Bacillales</taxon>
        <taxon>Paenibacillaceae</taxon>
        <taxon>Brevibacillus</taxon>
    </lineage>
</organism>
<dbReference type="EMBL" id="CP134050">
    <property type="protein sequence ID" value="WNC14042.1"/>
    <property type="molecule type" value="Genomic_DNA"/>
</dbReference>
<evidence type="ECO:0000313" key="3">
    <source>
        <dbReference type="Proteomes" id="UP001256827"/>
    </source>
</evidence>
<dbReference type="PANTHER" id="PTHR37817">
    <property type="entry name" value="N-ACETYLTRANSFERASE EIS"/>
    <property type="match status" value="1"/>
</dbReference>
<dbReference type="GO" id="GO:0016746">
    <property type="term" value="F:acyltransferase activity"/>
    <property type="evidence" value="ECO:0007669"/>
    <property type="project" value="UniProtKB-KW"/>
</dbReference>
<dbReference type="PANTHER" id="PTHR37817:SF1">
    <property type="entry name" value="N-ACETYLTRANSFERASE EIS"/>
    <property type="match status" value="1"/>
</dbReference>
<keyword evidence="3" id="KW-1185">Reference proteome</keyword>
<sequence>MDSLTFHRHYSKETSKRESLYPLFESVFGIPADELQDFHARGFWDPTYRPYTFFDGEGAVANASMFTLKLQMDGARVEAAGIQSVMTHPEYRKRGLMRQLLSQMLADIDREYPAAWLFTETPELYTPFGFRMVPQYAYVAEYSHSGSSDGGLRPIHLREERDVQLVRDCFQNHEPISRVFAPVGYESSFFLHMYSPSFERLVHYSERVQAILVYAVEDQTLHLYDIIGKQIPPLFEVGAAIPEPFTKWVLHFPPDRFPELPFEPIVHDSDGKLMVRGPVGHERNALRMPKTAVF</sequence>
<dbReference type="Gene3D" id="3.40.630.30">
    <property type="match status" value="1"/>
</dbReference>
<dbReference type="SUPFAM" id="SSF55729">
    <property type="entry name" value="Acyl-CoA N-acyltransferases (Nat)"/>
    <property type="match status" value="1"/>
</dbReference>
<dbReference type="EC" id="2.3.1.-" evidence="2"/>
<keyword evidence="2" id="KW-0012">Acyltransferase</keyword>
<evidence type="ECO:0000313" key="2">
    <source>
        <dbReference type="EMBL" id="WNC14042.1"/>
    </source>
</evidence>
<evidence type="ECO:0000259" key="1">
    <source>
        <dbReference type="PROSITE" id="PS51186"/>
    </source>
</evidence>
<protein>
    <submittedName>
        <fullName evidence="2">GNAT family N-acetyltransferase</fullName>
        <ecNumber evidence="2">2.3.1.-</ecNumber>
    </submittedName>
</protein>
<dbReference type="Pfam" id="PF13527">
    <property type="entry name" value="Acetyltransf_9"/>
    <property type="match status" value="1"/>
</dbReference>